<keyword evidence="1" id="KW-1133">Transmembrane helix</keyword>
<feature type="transmembrane region" description="Helical" evidence="1">
    <location>
        <begin position="162"/>
        <end position="181"/>
    </location>
</feature>
<name>A0ABS7IX82_9SPHN</name>
<keyword evidence="3" id="KW-1185">Reference proteome</keyword>
<feature type="transmembrane region" description="Helical" evidence="1">
    <location>
        <begin position="187"/>
        <end position="220"/>
    </location>
</feature>
<comment type="caution">
    <text evidence="2">The sequence shown here is derived from an EMBL/GenBank/DDBJ whole genome shotgun (WGS) entry which is preliminary data.</text>
</comment>
<dbReference type="EMBL" id="JAIGNK010000002">
    <property type="protein sequence ID" value="MBX7458167.1"/>
    <property type="molecule type" value="Genomic_DNA"/>
</dbReference>
<feature type="transmembrane region" description="Helical" evidence="1">
    <location>
        <begin position="35"/>
        <end position="53"/>
    </location>
</feature>
<organism evidence="2 3">
    <name type="scientific">Qipengyuania polymorpha</name>
    <dbReference type="NCBI Taxonomy" id="2867234"/>
    <lineage>
        <taxon>Bacteria</taxon>
        <taxon>Pseudomonadati</taxon>
        <taxon>Pseudomonadota</taxon>
        <taxon>Alphaproteobacteria</taxon>
        <taxon>Sphingomonadales</taxon>
        <taxon>Erythrobacteraceae</taxon>
        <taxon>Qipengyuania</taxon>
    </lineage>
</organism>
<evidence type="ECO:0000256" key="1">
    <source>
        <dbReference type="SAM" id="Phobius"/>
    </source>
</evidence>
<dbReference type="RefSeq" id="WP_221573545.1">
    <property type="nucleotide sequence ID" value="NZ_JAIGNK010000002.1"/>
</dbReference>
<gene>
    <name evidence="2" type="ORF">K3152_07905</name>
</gene>
<protein>
    <submittedName>
        <fullName evidence="2">Oligosaccharide repeat unit polymerase</fullName>
    </submittedName>
</protein>
<evidence type="ECO:0000313" key="3">
    <source>
        <dbReference type="Proteomes" id="UP000783253"/>
    </source>
</evidence>
<reference evidence="2 3" key="1">
    <citation type="submission" date="2021-08" db="EMBL/GenBank/DDBJ databases">
        <title>Comparative Genomics Analysis of the Genus Qipengyuania Reveals Extensive Genetic Diversity and Metabolic Versatility, Including the Description of Fifteen Novel Species.</title>
        <authorList>
            <person name="Liu Y."/>
        </authorList>
    </citation>
    <scope>NUCLEOTIDE SEQUENCE [LARGE SCALE GENOMIC DNA]</scope>
    <source>
        <strain evidence="2 3">1NDH17</strain>
    </source>
</reference>
<keyword evidence="1" id="KW-0472">Membrane</keyword>
<feature type="transmembrane region" description="Helical" evidence="1">
    <location>
        <begin position="74"/>
        <end position="92"/>
    </location>
</feature>
<accession>A0ABS7IX82</accession>
<feature type="transmembrane region" description="Helical" evidence="1">
    <location>
        <begin position="353"/>
        <end position="372"/>
    </location>
</feature>
<feature type="transmembrane region" description="Helical" evidence="1">
    <location>
        <begin position="412"/>
        <end position="429"/>
    </location>
</feature>
<keyword evidence="1" id="KW-0812">Transmembrane</keyword>
<evidence type="ECO:0000313" key="2">
    <source>
        <dbReference type="EMBL" id="MBX7458167.1"/>
    </source>
</evidence>
<feature type="transmembrane region" description="Helical" evidence="1">
    <location>
        <begin position="112"/>
        <end position="130"/>
    </location>
</feature>
<proteinExistence type="predicted"/>
<sequence>MYDFLLLASLFVFIGTGIAYLRHPAASLAHPASFYLAFHGFIFVFRPLVARWYDFDFVYRLYEFQPSLDNKITVILGANLAMLVFVLASLAIGSKPALHTPQDRFAEIRLRMLWPMLTAVGLITPLALFAQFANWSRRANDFEAMVRDASTGNLVNIQGNGWFTDAALMMAPMAVMMVWLSRYRWWGWLYFAGFAFAQAGTGSRHALIFAVAAVAICWLLEKGRKWFDWRAVVLGLAALLAFNQLVIDRGGAVRTLVDDDLGASYIAEGELDPLEHMDFANLEYFEYIVYAVPEKTGTWDYFAHTLQIFTEPIPRALWSEKPVGSPIQHFSLWDYGQPIGMTASLPGIGWMSLGYPGIVIQALVFAAIFGLAYKFLLTMRGGPVARLAYTLVISMTVLGFRDGTLLTLVRTAPFYFGPFLLALAFARFARVRAETPHALEAEQRRAMTPAERRRALAERGSHAAR</sequence>
<dbReference type="Proteomes" id="UP000783253">
    <property type="component" value="Unassembled WGS sequence"/>
</dbReference>